<comment type="caution">
    <text evidence="1">The sequence shown here is derived from an EMBL/GenBank/DDBJ whole genome shotgun (WGS) entry which is preliminary data.</text>
</comment>
<accession>A0A9X3N1R2</accession>
<gene>
    <name evidence="1" type="ORF">OM076_41350</name>
</gene>
<reference evidence="1" key="1">
    <citation type="submission" date="2022-10" db="EMBL/GenBank/DDBJ databases">
        <title>The WGS of Solirubrobacter ginsenosidimutans DSM 21036.</title>
        <authorList>
            <person name="Jiang Z."/>
        </authorList>
    </citation>
    <scope>NUCLEOTIDE SEQUENCE</scope>
    <source>
        <strain evidence="1">DSM 21036</strain>
    </source>
</reference>
<proteinExistence type="predicted"/>
<dbReference type="EMBL" id="JAPDOD010000076">
    <property type="protein sequence ID" value="MDA0166780.1"/>
    <property type="molecule type" value="Genomic_DNA"/>
</dbReference>
<protein>
    <submittedName>
        <fullName evidence="1">Uncharacterized protein</fullName>
    </submittedName>
</protein>
<keyword evidence="2" id="KW-1185">Reference proteome</keyword>
<evidence type="ECO:0000313" key="2">
    <source>
        <dbReference type="Proteomes" id="UP001149140"/>
    </source>
</evidence>
<dbReference type="Proteomes" id="UP001149140">
    <property type="component" value="Unassembled WGS sequence"/>
</dbReference>
<dbReference type="RefSeq" id="WP_270046034.1">
    <property type="nucleotide sequence ID" value="NZ_JAPDOD010000076.1"/>
</dbReference>
<dbReference type="AlphaFoldDB" id="A0A9X3N1R2"/>
<name>A0A9X3N1R2_9ACTN</name>
<sequence length="75" mass="8152">MPAIALHPATLSDQQELQRLAALDSAEPLHGDVLLGRVNGELRAALSVDDGRVVADPFCHTAQLVALLRTWNYSY</sequence>
<evidence type="ECO:0000313" key="1">
    <source>
        <dbReference type="EMBL" id="MDA0166780.1"/>
    </source>
</evidence>
<organism evidence="1 2">
    <name type="scientific">Solirubrobacter ginsenosidimutans</name>
    <dbReference type="NCBI Taxonomy" id="490573"/>
    <lineage>
        <taxon>Bacteria</taxon>
        <taxon>Bacillati</taxon>
        <taxon>Actinomycetota</taxon>
        <taxon>Thermoleophilia</taxon>
        <taxon>Solirubrobacterales</taxon>
        <taxon>Solirubrobacteraceae</taxon>
        <taxon>Solirubrobacter</taxon>
    </lineage>
</organism>